<accession>A0A9N9LYH4</accession>
<dbReference type="Proteomes" id="UP000701801">
    <property type="component" value="Unassembled WGS sequence"/>
</dbReference>
<evidence type="ECO:0000313" key="3">
    <source>
        <dbReference type="Proteomes" id="UP000701801"/>
    </source>
</evidence>
<evidence type="ECO:0008006" key="4">
    <source>
        <dbReference type="Google" id="ProtNLM"/>
    </source>
</evidence>
<comment type="caution">
    <text evidence="2">The sequence shown here is derived from an EMBL/GenBank/DDBJ whole genome shotgun (WGS) entry which is preliminary data.</text>
</comment>
<feature type="region of interest" description="Disordered" evidence="1">
    <location>
        <begin position="15"/>
        <end position="50"/>
    </location>
</feature>
<dbReference type="Pfam" id="PF13516">
    <property type="entry name" value="LRR_6"/>
    <property type="match status" value="1"/>
</dbReference>
<gene>
    <name evidence="2" type="ORF">HYALB_00000530</name>
</gene>
<sequence length="662" mass="73228">MMASLPANQRLVKANASTATTPLSTNTQPSHDHIYTKRKPSIVSTSNMDRADRTSFSSIKEGVGGIGQTFTTTKTSSYLSRVYDASSDDEEAIQDGFITPPEGMPGLQMERQQHAQPRLLHSFVCPCDGFQGWKGISLKGKRASKSHEDLRALGHRWGWESTTTSAEMASMTPNIIEDVPVKIHGQYPSGQAPIESLPAELLSAVIDQLAIDIPPSGFTARNVDLMSLLLTSRAMHSATLATLYNNITIPHSRIFRKFLSHIAEHSALGTIVRRLDFSHFNPTGAGMTARERAQTLNLIPATMLQCLKLTPNLREFLAQEHIDDDLDANVIKTLLCDLPKLNALDFCACSSSQFKEAFTSVIEAQPCPLPEALPITRLSLHECAVLPSSLYSILLPRLPHLTHLDVAHTRITDSALASIPLTARLTHLNLSKCSFLSGNAVVDFLTNHPAAKTLRYLNLGMDSKSNEMLSSENITALLPVLPITLRSLSLKGSKMEASHLPLILPLTKHVQELGLGRNLDLQDLCRLFIPDDNLNLDEQMAWTPHTMRYLDVSDLTMAQLDLGTLLGSRFPILKSTASPLEVIELSSDHFKRLEKSPAVKRAGWTLTDAGRRYWLVRIKSVEEQADSGAREWKWGACYWGMRKIPVARAEVGGMYGHYMFKR</sequence>
<dbReference type="Gene3D" id="3.80.10.10">
    <property type="entry name" value="Ribonuclease Inhibitor"/>
    <property type="match status" value="1"/>
</dbReference>
<dbReference type="AlphaFoldDB" id="A0A9N9LYH4"/>
<proteinExistence type="predicted"/>
<protein>
    <recommendedName>
        <fullName evidence="4">Leucine Rich Repeat domain protein</fullName>
    </recommendedName>
</protein>
<dbReference type="SUPFAM" id="SSF52047">
    <property type="entry name" value="RNI-like"/>
    <property type="match status" value="1"/>
</dbReference>
<reference evidence="2" key="1">
    <citation type="submission" date="2021-07" db="EMBL/GenBank/DDBJ databases">
        <authorList>
            <person name="Durling M."/>
        </authorList>
    </citation>
    <scope>NUCLEOTIDE SEQUENCE</scope>
</reference>
<dbReference type="InterPro" id="IPR001611">
    <property type="entry name" value="Leu-rich_rpt"/>
</dbReference>
<evidence type="ECO:0000256" key="1">
    <source>
        <dbReference type="SAM" id="MobiDB-lite"/>
    </source>
</evidence>
<keyword evidence="3" id="KW-1185">Reference proteome</keyword>
<organism evidence="2 3">
    <name type="scientific">Hymenoscyphus albidus</name>
    <dbReference type="NCBI Taxonomy" id="595503"/>
    <lineage>
        <taxon>Eukaryota</taxon>
        <taxon>Fungi</taxon>
        <taxon>Dikarya</taxon>
        <taxon>Ascomycota</taxon>
        <taxon>Pezizomycotina</taxon>
        <taxon>Leotiomycetes</taxon>
        <taxon>Helotiales</taxon>
        <taxon>Helotiaceae</taxon>
        <taxon>Hymenoscyphus</taxon>
    </lineage>
</organism>
<feature type="compositionally biased region" description="Polar residues" evidence="1">
    <location>
        <begin position="15"/>
        <end position="29"/>
    </location>
</feature>
<evidence type="ECO:0000313" key="2">
    <source>
        <dbReference type="EMBL" id="CAG8983363.1"/>
    </source>
</evidence>
<name>A0A9N9LYH4_9HELO</name>
<dbReference type="InterPro" id="IPR032675">
    <property type="entry name" value="LRR_dom_sf"/>
</dbReference>
<dbReference type="OrthoDB" id="9994419at2759"/>
<dbReference type="EMBL" id="CAJVRM010000726">
    <property type="protein sequence ID" value="CAG8983363.1"/>
    <property type="molecule type" value="Genomic_DNA"/>
</dbReference>